<dbReference type="OrthoDB" id="4954868at2"/>
<protein>
    <submittedName>
        <fullName evidence="1">DUF4192 family protein</fullName>
    </submittedName>
</protein>
<dbReference type="Proteomes" id="UP000274391">
    <property type="component" value="Unassembled WGS sequence"/>
</dbReference>
<comment type="caution">
    <text evidence="1">The sequence shown here is derived from an EMBL/GenBank/DDBJ whole genome shotgun (WGS) entry which is preliminary data.</text>
</comment>
<dbReference type="EMBL" id="RQVS01000001">
    <property type="protein sequence ID" value="RRJ88714.1"/>
    <property type="molecule type" value="Genomic_DNA"/>
</dbReference>
<proteinExistence type="predicted"/>
<gene>
    <name evidence="1" type="ORF">EG850_00790</name>
</gene>
<accession>A0A3P3W1Q9</accession>
<organism evidence="1 2">
    <name type="scientific">Gulosibacter macacae</name>
    <dbReference type="NCBI Taxonomy" id="2488791"/>
    <lineage>
        <taxon>Bacteria</taxon>
        <taxon>Bacillati</taxon>
        <taxon>Actinomycetota</taxon>
        <taxon>Actinomycetes</taxon>
        <taxon>Micrococcales</taxon>
        <taxon>Microbacteriaceae</taxon>
        <taxon>Gulosibacter</taxon>
    </lineage>
</organism>
<evidence type="ECO:0000313" key="2">
    <source>
        <dbReference type="Proteomes" id="UP000274391"/>
    </source>
</evidence>
<dbReference type="AlphaFoldDB" id="A0A3P3W1Q9"/>
<sequence length="380" mass="41592">MPTPTFTLCGMTSPHSLSSAHDALIAIPKMFGYRPHESLVALPFADQRGGAAIRMDLPQVRAHHEPFIEALIEHLTRFPDCSDVLIGIYTQSPLGDEEPPYTELIDNLIESAAQVGIRVVCAAVRAGDGWREYRGDAAGELDELDDPHTPMHSVAEAIAIEPAPEVHLTKVASKVAEGYRQRIPGVSTALGAWRALMNEPDRPNDRKRAQYEVSVALGIMRPAFLEVLLADAAYGEAIGNEHARMCAAIRMAAEDECEGLEVDDSFANAENVTERCHLDPIDLDRSARALGVLRRILGALEPYQRADVLAAASWLEWARGGGTFASAYAHESHRIDPWQRLALNVIWNVELCITPGWIGMLGCQGGFRDNDFAQLLGTNE</sequence>
<evidence type="ECO:0000313" key="1">
    <source>
        <dbReference type="EMBL" id="RRJ88714.1"/>
    </source>
</evidence>
<dbReference type="InterPro" id="IPR025447">
    <property type="entry name" value="DUF4192"/>
</dbReference>
<keyword evidence="2" id="KW-1185">Reference proteome</keyword>
<dbReference type="Pfam" id="PF13830">
    <property type="entry name" value="DUF4192"/>
    <property type="match status" value="1"/>
</dbReference>
<name>A0A3P3W1Q9_9MICO</name>
<reference evidence="1 2" key="1">
    <citation type="submission" date="2018-11" db="EMBL/GenBank/DDBJ databases">
        <title>YIM 102482-1 draft genome.</title>
        <authorList>
            <person name="Li G."/>
            <person name="Jiang Y."/>
        </authorList>
    </citation>
    <scope>NUCLEOTIDE SEQUENCE [LARGE SCALE GENOMIC DNA]</scope>
    <source>
        <strain evidence="1 2">YIM 102482-1</strain>
    </source>
</reference>